<comment type="caution">
    <text evidence="1">The sequence shown here is derived from an EMBL/GenBank/DDBJ whole genome shotgun (WGS) entry which is preliminary data.</text>
</comment>
<dbReference type="RefSeq" id="WP_055401106.1">
    <property type="nucleotide sequence ID" value="NZ_JAMXAX010000139.1"/>
</dbReference>
<dbReference type="SUPFAM" id="SSF55961">
    <property type="entry name" value="Bet v1-like"/>
    <property type="match status" value="1"/>
</dbReference>
<dbReference type="Pfam" id="PF10604">
    <property type="entry name" value="Polyketide_cyc2"/>
    <property type="match status" value="1"/>
</dbReference>
<accession>A0ABV8DIQ8</accession>
<sequence length="170" mass="18668">MTTFSATVQTHIKASPALAFQHIAPIDPRALFTGYGPLPAVIGTRDQTGAWDTPGQTRTVALSDGSVAEERLKHYHPAQYFSYTVSGFTGALRWLATGANGAWWFDPQAGGTQTTVRWRHAFHPRSKWAAPVLWLLANVLWRGYMRKALRLAKMQIETPLRAPGGPAISA</sequence>
<dbReference type="InterPro" id="IPR019587">
    <property type="entry name" value="Polyketide_cyclase/dehydratase"/>
</dbReference>
<dbReference type="Proteomes" id="UP001595693">
    <property type="component" value="Unassembled WGS sequence"/>
</dbReference>
<gene>
    <name evidence="1" type="ORF">ACFOW3_26230</name>
</gene>
<reference evidence="2" key="1">
    <citation type="journal article" date="2019" name="Int. J. Syst. Evol. Microbiol.">
        <title>The Global Catalogue of Microorganisms (GCM) 10K type strain sequencing project: providing services to taxonomists for standard genome sequencing and annotation.</title>
        <authorList>
            <consortium name="The Broad Institute Genomics Platform"/>
            <consortium name="The Broad Institute Genome Sequencing Center for Infectious Disease"/>
            <person name="Wu L."/>
            <person name="Ma J."/>
        </authorList>
    </citation>
    <scope>NUCLEOTIDE SEQUENCE [LARGE SCALE GENOMIC DNA]</scope>
    <source>
        <strain evidence="2">CCUG 2113</strain>
    </source>
</reference>
<keyword evidence="2" id="KW-1185">Reference proteome</keyword>
<organism evidence="1 2">
    <name type="scientific">Acidovorax facilis</name>
    <dbReference type="NCBI Taxonomy" id="12917"/>
    <lineage>
        <taxon>Bacteria</taxon>
        <taxon>Pseudomonadati</taxon>
        <taxon>Pseudomonadota</taxon>
        <taxon>Betaproteobacteria</taxon>
        <taxon>Burkholderiales</taxon>
        <taxon>Comamonadaceae</taxon>
        <taxon>Acidovorax</taxon>
    </lineage>
</organism>
<protein>
    <submittedName>
        <fullName evidence="1">SRPBCC family protein</fullName>
    </submittedName>
</protein>
<evidence type="ECO:0000313" key="1">
    <source>
        <dbReference type="EMBL" id="MFC3938122.1"/>
    </source>
</evidence>
<dbReference type="EMBL" id="JBHSAJ010000167">
    <property type="protein sequence ID" value="MFC3938122.1"/>
    <property type="molecule type" value="Genomic_DNA"/>
</dbReference>
<proteinExistence type="predicted"/>
<evidence type="ECO:0000313" key="2">
    <source>
        <dbReference type="Proteomes" id="UP001595693"/>
    </source>
</evidence>
<name>A0ABV8DIQ8_9BURK</name>
<dbReference type="Gene3D" id="3.30.530.20">
    <property type="match status" value="1"/>
</dbReference>
<dbReference type="InterPro" id="IPR023393">
    <property type="entry name" value="START-like_dom_sf"/>
</dbReference>